<feature type="region of interest" description="Disordered" evidence="1">
    <location>
        <begin position="586"/>
        <end position="864"/>
    </location>
</feature>
<feature type="region of interest" description="Disordered" evidence="1">
    <location>
        <begin position="417"/>
        <end position="459"/>
    </location>
</feature>
<feature type="region of interest" description="Disordered" evidence="1">
    <location>
        <begin position="1"/>
        <end position="109"/>
    </location>
</feature>
<dbReference type="Proteomes" id="UP000054549">
    <property type="component" value="Unassembled WGS sequence"/>
</dbReference>
<evidence type="ECO:0000313" key="2">
    <source>
        <dbReference type="EMBL" id="KIL67860.1"/>
    </source>
</evidence>
<feature type="region of interest" description="Disordered" evidence="1">
    <location>
        <begin position="527"/>
        <end position="572"/>
    </location>
</feature>
<dbReference type="InParanoid" id="A0A0C2SWK9"/>
<gene>
    <name evidence="2" type="ORF">M378DRAFT_159060</name>
</gene>
<feature type="compositionally biased region" description="Polar residues" evidence="1">
    <location>
        <begin position="193"/>
        <end position="202"/>
    </location>
</feature>
<sequence>MSRAQPITPPASSEQPPELAPQHQAKKGKRADLLSPLRLHRLSTSTYNPAADKGKTPTRGSEHHDSPSSSSQVEHGFDNRDKFSSHHVKPRPGSAAGYRPPSTNLNRKRGSLLVAASDALGFKFNRKRQTIPARLPTTTTFLPEIIEITAHRSSDAEWEERERLREEAAQCLGISVEQDTASVTQTTEENDIANFSTNSLPSPTRRRSGSSITHYRRASNPAIPIPSFPASIHGLKDFAQLSANLPMFYAPNSLRIFALSKNWKVRSVVLTSPAFPMTHNSEPAVSYLHIFKSSAADEREIERLEINENSVVFIAEEDVGGRRRVVKVGGGEKNGTRKNQVIEDGRITWFFHIPDLVESQKWIATIKNVILAQRTLRAGLVLPSLVPGGIEPRGDMDVMLSIRQQGIVTVPSTLRQSTSITDRSGHYASSISSQSIKSQTTGPKTPPSSNSPGALKSLFIPRPRATSSLDSDRENESFLSMSHLINKWRPSVAESRKSSEKSFVPPLSTFMSASHTLERKIVSEHLPDSLPNRLDDETASPARGDWTSQSLNLSGSSLQPPPRKRRGSEALTLSLTAPVPPYYDTLDGSLIVDPPQCPDGPTSNQRFSHFGSPKQRPRVQSAHSISTIASGDNTTSQDMSSISTKRSSNRWSRQSVLPPRPGGPPPLAPLNTHLQPHPYAAEQGISRTPSNQSEKSVTTSLAPFSPERTSTASALSMKSGTSQSLGISTSRSSHTSSSHRSSMLPSKPAPSFALPPAPDLQSKSPTPNKSSFRESVASHVGRLSMIAPKPAPTANLPPRPDERLSKSHRRASSGSYFTTPAHHNTSTSSLTTHVTASPFPPPLGPLPPTPKSQSPSTSPSPPAQNENLIMRRLRMLSAPSTPPIVIDDNLPVDISIESSRPRSNTVTTPIVQAPKPVLASLLTKPAMPIAEKIMSFQDDPSFLHFDTPTIPPLPPPRVLQHIADQSAGMTSLSPPPRRGSRQIFPAEIPEPDNVILSTPTPKPSTDGERRLISLSRPGSVVSLGIVSM</sequence>
<feature type="compositionally biased region" description="Low complexity" evidence="1">
    <location>
        <begin position="548"/>
        <end position="558"/>
    </location>
</feature>
<proteinExistence type="predicted"/>
<organism evidence="2 3">
    <name type="scientific">Amanita muscaria (strain Koide BX008)</name>
    <dbReference type="NCBI Taxonomy" id="946122"/>
    <lineage>
        <taxon>Eukaryota</taxon>
        <taxon>Fungi</taxon>
        <taxon>Dikarya</taxon>
        <taxon>Basidiomycota</taxon>
        <taxon>Agaricomycotina</taxon>
        <taxon>Agaricomycetes</taxon>
        <taxon>Agaricomycetidae</taxon>
        <taxon>Agaricales</taxon>
        <taxon>Pluteineae</taxon>
        <taxon>Amanitaceae</taxon>
        <taxon>Amanita</taxon>
    </lineage>
</organism>
<feature type="compositionally biased region" description="Low complexity" evidence="1">
    <location>
        <begin position="429"/>
        <end position="439"/>
    </location>
</feature>
<feature type="compositionally biased region" description="Pro residues" evidence="1">
    <location>
        <begin position="838"/>
        <end position="850"/>
    </location>
</feature>
<dbReference type="HOGENOM" id="CLU_004467_0_0_1"/>
<dbReference type="OrthoDB" id="3256387at2759"/>
<reference evidence="2 3" key="1">
    <citation type="submission" date="2014-04" db="EMBL/GenBank/DDBJ databases">
        <title>Evolutionary Origins and Diversification of the Mycorrhizal Mutualists.</title>
        <authorList>
            <consortium name="DOE Joint Genome Institute"/>
            <consortium name="Mycorrhizal Genomics Consortium"/>
            <person name="Kohler A."/>
            <person name="Kuo A."/>
            <person name="Nagy L.G."/>
            <person name="Floudas D."/>
            <person name="Copeland A."/>
            <person name="Barry K.W."/>
            <person name="Cichocki N."/>
            <person name="Veneault-Fourrey C."/>
            <person name="LaButti K."/>
            <person name="Lindquist E.A."/>
            <person name="Lipzen A."/>
            <person name="Lundell T."/>
            <person name="Morin E."/>
            <person name="Murat C."/>
            <person name="Riley R."/>
            <person name="Ohm R."/>
            <person name="Sun H."/>
            <person name="Tunlid A."/>
            <person name="Henrissat B."/>
            <person name="Grigoriev I.V."/>
            <person name="Hibbett D.S."/>
            <person name="Martin F."/>
        </authorList>
    </citation>
    <scope>NUCLEOTIDE SEQUENCE [LARGE SCALE GENOMIC DNA]</scope>
    <source>
        <strain evidence="2 3">Koide BX008</strain>
    </source>
</reference>
<feature type="compositionally biased region" description="Pro residues" evidence="1">
    <location>
        <begin position="789"/>
        <end position="798"/>
    </location>
</feature>
<feature type="compositionally biased region" description="Polar residues" evidence="1">
    <location>
        <begin position="761"/>
        <end position="770"/>
    </location>
</feature>
<feature type="compositionally biased region" description="Low complexity" evidence="1">
    <location>
        <begin position="822"/>
        <end position="835"/>
    </location>
</feature>
<protein>
    <submittedName>
        <fullName evidence="2">Uncharacterized protein</fullName>
    </submittedName>
</protein>
<feature type="compositionally biased region" description="Low complexity" evidence="1">
    <location>
        <begin position="728"/>
        <end position="742"/>
    </location>
</feature>
<feature type="compositionally biased region" description="Polar residues" evidence="1">
    <location>
        <begin position="621"/>
        <end position="655"/>
    </location>
</feature>
<dbReference type="EMBL" id="KN818230">
    <property type="protein sequence ID" value="KIL67860.1"/>
    <property type="molecule type" value="Genomic_DNA"/>
</dbReference>
<feature type="compositionally biased region" description="Polar residues" evidence="1">
    <location>
        <begin position="685"/>
        <end position="727"/>
    </location>
</feature>
<keyword evidence="3" id="KW-1185">Reference proteome</keyword>
<accession>A0A0C2SWK9</accession>
<feature type="region of interest" description="Disordered" evidence="1">
    <location>
        <begin position="193"/>
        <end position="214"/>
    </location>
</feature>
<evidence type="ECO:0000256" key="1">
    <source>
        <dbReference type="SAM" id="MobiDB-lite"/>
    </source>
</evidence>
<dbReference type="AlphaFoldDB" id="A0A0C2SWK9"/>
<feature type="compositionally biased region" description="Basic and acidic residues" evidence="1">
    <location>
        <begin position="52"/>
        <end position="66"/>
    </location>
</feature>
<name>A0A0C2SWK9_AMAMK</name>
<evidence type="ECO:0000313" key="3">
    <source>
        <dbReference type="Proteomes" id="UP000054549"/>
    </source>
</evidence>
<dbReference type="STRING" id="946122.A0A0C2SWK9"/>
<feature type="compositionally biased region" description="Pro residues" evidence="1">
    <location>
        <begin position="658"/>
        <end position="668"/>
    </location>
</feature>
<feature type="compositionally biased region" description="Basic and acidic residues" evidence="1">
    <location>
        <begin position="75"/>
        <end position="84"/>
    </location>
</feature>
<feature type="compositionally biased region" description="Polar residues" evidence="1">
    <location>
        <begin position="440"/>
        <end position="452"/>
    </location>
</feature>